<dbReference type="Proteomes" id="UP000823775">
    <property type="component" value="Unassembled WGS sequence"/>
</dbReference>
<feature type="non-terminal residue" evidence="1">
    <location>
        <position position="1"/>
    </location>
</feature>
<evidence type="ECO:0000313" key="1">
    <source>
        <dbReference type="EMBL" id="MCE0481273.1"/>
    </source>
</evidence>
<evidence type="ECO:0000313" key="2">
    <source>
        <dbReference type="Proteomes" id="UP000823775"/>
    </source>
</evidence>
<proteinExistence type="predicted"/>
<comment type="caution">
    <text evidence="1">The sequence shown here is derived from an EMBL/GenBank/DDBJ whole genome shotgun (WGS) entry which is preliminary data.</text>
</comment>
<gene>
    <name evidence="1" type="ORF">HAX54_038891</name>
</gene>
<organism evidence="1 2">
    <name type="scientific">Datura stramonium</name>
    <name type="common">Jimsonweed</name>
    <name type="synonym">Common thornapple</name>
    <dbReference type="NCBI Taxonomy" id="4076"/>
    <lineage>
        <taxon>Eukaryota</taxon>
        <taxon>Viridiplantae</taxon>
        <taxon>Streptophyta</taxon>
        <taxon>Embryophyta</taxon>
        <taxon>Tracheophyta</taxon>
        <taxon>Spermatophyta</taxon>
        <taxon>Magnoliopsida</taxon>
        <taxon>eudicotyledons</taxon>
        <taxon>Gunneridae</taxon>
        <taxon>Pentapetalae</taxon>
        <taxon>asterids</taxon>
        <taxon>lamiids</taxon>
        <taxon>Solanales</taxon>
        <taxon>Solanaceae</taxon>
        <taxon>Solanoideae</taxon>
        <taxon>Datureae</taxon>
        <taxon>Datura</taxon>
    </lineage>
</organism>
<keyword evidence="2" id="KW-1185">Reference proteome</keyword>
<reference evidence="1 2" key="1">
    <citation type="journal article" date="2021" name="BMC Genomics">
        <title>Datura genome reveals duplications of psychoactive alkaloid biosynthetic genes and high mutation rate following tissue culture.</title>
        <authorList>
            <person name="Rajewski A."/>
            <person name="Carter-House D."/>
            <person name="Stajich J."/>
            <person name="Litt A."/>
        </authorList>
    </citation>
    <scope>NUCLEOTIDE SEQUENCE [LARGE SCALE GENOMIC DNA]</scope>
    <source>
        <strain evidence="1">AR-01</strain>
    </source>
</reference>
<protein>
    <submittedName>
        <fullName evidence="1">Uncharacterized protein</fullName>
    </submittedName>
</protein>
<name>A0ABS8VPE9_DATST</name>
<accession>A0ABS8VPE9</accession>
<dbReference type="EMBL" id="JACEIK010005345">
    <property type="protein sequence ID" value="MCE0481273.1"/>
    <property type="molecule type" value="Genomic_DNA"/>
</dbReference>
<sequence>SVRIRRLGGGRRCSAVVGLREEKVRLLELIKVLRWFIEVVGWHQWGSAGEREKEDKRSGGFRGGCGGFFDSGSGVNGGYGVGRRAVGVASPENGARKEKKWERVWRW</sequence>